<accession>A0AAE3NPH5</accession>
<dbReference type="GO" id="GO:0016491">
    <property type="term" value="F:oxidoreductase activity"/>
    <property type="evidence" value="ECO:0007669"/>
    <property type="project" value="UniProtKB-KW"/>
</dbReference>
<gene>
    <name evidence="3" type="ORF">P1J78_02650</name>
</gene>
<sequence>MPRDALAPFVRRLMAAAGVDADQAETVCDNLLWNDAAGRRNHGLERLPILLERVRAGLIRCPAAPRWRDLGPSLAHLDAGDCFGQHAGRLVIDRAVALAEETGIGTVGVSHSNFFGSGACFLARAADRGMVGLALSNSFPKVAAHGGRRPVLGTNPLAFGAPRAGGRRLLVDMSTAGLAGSTLRDCRRTGRALPEGLVVDADGAAVTDPAAAGGGALLPAAGAKGFGLALMVEILAGVLTGAGVSDGVGSLYGDFERAGNSGHVFLALDIRRWMPREAWDDRIEGLCAAVAASGAPGDVRLPGELREAELARSDRLGIALEADTVAGLTWLARDCDVAPPWPVPGGVQAAE</sequence>
<comment type="similarity">
    <text evidence="1">Belongs to the LDH2/MDH2 oxidoreductase family.</text>
</comment>
<dbReference type="Gene3D" id="3.30.1370.60">
    <property type="entry name" value="Hypothetical oxidoreductase yiak, domain 2"/>
    <property type="match status" value="1"/>
</dbReference>
<dbReference type="InterPro" id="IPR043144">
    <property type="entry name" value="Mal/L-sulf/L-lact_DH-like_ah"/>
</dbReference>
<evidence type="ECO:0000256" key="1">
    <source>
        <dbReference type="ARBA" id="ARBA00006056"/>
    </source>
</evidence>
<dbReference type="InterPro" id="IPR036111">
    <property type="entry name" value="Mal/L-sulfo/L-lacto_DH-like_sf"/>
</dbReference>
<dbReference type="PANTHER" id="PTHR11091:SF0">
    <property type="entry name" value="MALATE DEHYDROGENASE"/>
    <property type="match status" value="1"/>
</dbReference>
<dbReference type="PANTHER" id="PTHR11091">
    <property type="entry name" value="OXIDOREDUCTASE-RELATED"/>
    <property type="match status" value="1"/>
</dbReference>
<keyword evidence="4" id="KW-1185">Reference proteome</keyword>
<proteinExistence type="inferred from homology"/>
<dbReference type="EMBL" id="JARGYC010000004">
    <property type="protein sequence ID" value="MDF0599622.1"/>
    <property type="molecule type" value="Genomic_DNA"/>
</dbReference>
<dbReference type="SUPFAM" id="SSF89733">
    <property type="entry name" value="L-sulfolactate dehydrogenase-like"/>
    <property type="match status" value="1"/>
</dbReference>
<dbReference type="Pfam" id="PF02615">
    <property type="entry name" value="Ldh_2"/>
    <property type="match status" value="1"/>
</dbReference>
<dbReference type="AlphaFoldDB" id="A0AAE3NPH5"/>
<reference evidence="3" key="1">
    <citation type="submission" date="2023-03" db="EMBL/GenBank/DDBJ databases">
        <title>Multiphase analysis and comparison of six strains from genera Psychromarinibacter, Lutimaribacter, and Maritimibacter, including a novel species: Psychromarinibacter sediminicola sp. nov.</title>
        <authorList>
            <person name="Wang Y.-H."/>
            <person name="Ye M.-Q."/>
            <person name="Du Z.-J."/>
        </authorList>
    </citation>
    <scope>NUCLEOTIDE SEQUENCE</scope>
    <source>
        <strain evidence="3">C21-152</strain>
    </source>
</reference>
<dbReference type="InterPro" id="IPR003767">
    <property type="entry name" value="Malate/L-lactate_DH-like"/>
</dbReference>
<evidence type="ECO:0000313" key="3">
    <source>
        <dbReference type="EMBL" id="MDF0599622.1"/>
    </source>
</evidence>
<keyword evidence="2" id="KW-0560">Oxidoreductase</keyword>
<organism evidence="3 4">
    <name type="scientific">Psychromarinibacter sediminicola</name>
    <dbReference type="NCBI Taxonomy" id="3033385"/>
    <lineage>
        <taxon>Bacteria</taxon>
        <taxon>Pseudomonadati</taxon>
        <taxon>Pseudomonadota</taxon>
        <taxon>Alphaproteobacteria</taxon>
        <taxon>Rhodobacterales</taxon>
        <taxon>Paracoccaceae</taxon>
        <taxon>Psychromarinibacter</taxon>
    </lineage>
</organism>
<dbReference type="Proteomes" id="UP001220964">
    <property type="component" value="Unassembled WGS sequence"/>
</dbReference>
<dbReference type="RefSeq" id="WP_275565765.1">
    <property type="nucleotide sequence ID" value="NZ_JARGYC010000004.1"/>
</dbReference>
<comment type="caution">
    <text evidence="3">The sequence shown here is derived from an EMBL/GenBank/DDBJ whole genome shotgun (WGS) entry which is preliminary data.</text>
</comment>
<dbReference type="InterPro" id="IPR043143">
    <property type="entry name" value="Mal/L-sulf/L-lact_DH-like_NADP"/>
</dbReference>
<protein>
    <submittedName>
        <fullName evidence="3">Ldh family oxidoreductase</fullName>
    </submittedName>
</protein>
<evidence type="ECO:0000256" key="2">
    <source>
        <dbReference type="ARBA" id="ARBA00023002"/>
    </source>
</evidence>
<evidence type="ECO:0000313" key="4">
    <source>
        <dbReference type="Proteomes" id="UP001220964"/>
    </source>
</evidence>
<name>A0AAE3NPH5_9RHOB</name>
<dbReference type="Gene3D" id="1.10.1530.10">
    <property type="match status" value="1"/>
</dbReference>